<keyword evidence="2 4" id="KW-0863">Zinc-finger</keyword>
<feature type="compositionally biased region" description="Basic and acidic residues" evidence="5">
    <location>
        <begin position="271"/>
        <end position="282"/>
    </location>
</feature>
<evidence type="ECO:0000256" key="3">
    <source>
        <dbReference type="ARBA" id="ARBA00022833"/>
    </source>
</evidence>
<sequence length="653" mass="73192">MQADAMQVDGLGDMSAWPDDLWQLGQPDIEEILEHTFPLHINNGKLLEIYTLWLVKQIPKLGLKSSLDSSDIVRNGCNFLSAKNYDKGVVLSAFSKHQPTHLKDYPGDRRQFNYARRDIEINYKKLRVPSSSSSKPAPESCVCRDLGTAVASQSTPKTSTSGEEDTGIETIDRTKNRLRKLLGLLKQPYSQKWPVDMTHEPAEPAKGAPPPGYVCKRCGIPGHFIQDCDTNGNPIFDGPPPKGYVCRHCGAVEAHFVTACRKKQPQSPATEIRREPQKESSRRSRNHRSPSKCRSPEPMEGVVGSASGDTDLWTGNLRDSNNHMNEERIRYIRDHTDRYRPEPSDHSSKPVGRGPRRSGANTDPLGKRRRLDSYRPALSNKRSSMASEIKVTDRESGLSHRSSHHSSEGRLSPWDDIQRPPKKKRRDESYEGGLPWDDIQTPSKNHLESHDRNVSVSPELSMPTFWSTQNDIDEDDIEEGQIIPDSTDEDGEAILAANSFFERFERELFYGPASPDSGAALNPDMMDDNNYRSHKTTSSPFGYDDQSCYPTATEMSDDGEDVQMADAPHGIARSTTTVSCAGSNAYAPAETKSLQTLNPLERDPPYDPFVLNLFRGREQDKIQVNVVRRKTAMDMYEDEDAARTASQMSNLKV</sequence>
<dbReference type="PROSITE" id="PS50158">
    <property type="entry name" value="ZF_CCHC"/>
    <property type="match status" value="1"/>
</dbReference>
<feature type="domain" description="CCHC-type" evidence="6">
    <location>
        <begin position="215"/>
        <end position="228"/>
    </location>
</feature>
<dbReference type="InterPro" id="IPR001878">
    <property type="entry name" value="Znf_CCHC"/>
</dbReference>
<dbReference type="GO" id="GO:0008270">
    <property type="term" value="F:zinc ion binding"/>
    <property type="evidence" value="ECO:0007669"/>
    <property type="project" value="UniProtKB-KW"/>
</dbReference>
<evidence type="ECO:0000256" key="1">
    <source>
        <dbReference type="ARBA" id="ARBA00022723"/>
    </source>
</evidence>
<keyword evidence="3" id="KW-0862">Zinc</keyword>
<dbReference type="InterPro" id="IPR025829">
    <property type="entry name" value="Zn_knuckle_CX2CX3GHX4C"/>
</dbReference>
<protein>
    <recommendedName>
        <fullName evidence="6">CCHC-type domain-containing protein</fullName>
    </recommendedName>
</protein>
<reference evidence="7 8" key="1">
    <citation type="journal article" date="2020" name="Phytopathology">
        <title>Genome Sequence Resources of Colletotrichum truncatum, C. plurivorum, C. musicola, and C. sojae: Four Species Pathogenic to Soybean (Glycine max).</title>
        <authorList>
            <person name="Rogerio F."/>
            <person name="Boufleur T.R."/>
            <person name="Ciampi-Guillardi M."/>
            <person name="Sukno S.A."/>
            <person name="Thon M.R."/>
            <person name="Massola Junior N.S."/>
            <person name="Baroncelli R."/>
        </authorList>
    </citation>
    <scope>NUCLEOTIDE SEQUENCE [LARGE SCALE GENOMIC DNA]</scope>
    <source>
        <strain evidence="7 8">LFN0009</strain>
    </source>
</reference>
<gene>
    <name evidence="7" type="ORF">CSOJ01_04235</name>
</gene>
<organism evidence="7 8">
    <name type="scientific">Colletotrichum sojae</name>
    <dbReference type="NCBI Taxonomy" id="2175907"/>
    <lineage>
        <taxon>Eukaryota</taxon>
        <taxon>Fungi</taxon>
        <taxon>Dikarya</taxon>
        <taxon>Ascomycota</taxon>
        <taxon>Pezizomycotina</taxon>
        <taxon>Sordariomycetes</taxon>
        <taxon>Hypocreomycetidae</taxon>
        <taxon>Glomerellales</taxon>
        <taxon>Glomerellaceae</taxon>
        <taxon>Colletotrichum</taxon>
        <taxon>Colletotrichum orchidearum species complex</taxon>
    </lineage>
</organism>
<evidence type="ECO:0000256" key="5">
    <source>
        <dbReference type="SAM" id="MobiDB-lite"/>
    </source>
</evidence>
<dbReference type="GO" id="GO:0003676">
    <property type="term" value="F:nucleic acid binding"/>
    <property type="evidence" value="ECO:0007669"/>
    <property type="project" value="InterPro"/>
</dbReference>
<keyword evidence="1" id="KW-0479">Metal-binding</keyword>
<name>A0A8H6JKB1_9PEZI</name>
<dbReference type="Pfam" id="PF13696">
    <property type="entry name" value="zf-CCHC_2"/>
    <property type="match status" value="1"/>
</dbReference>
<evidence type="ECO:0000313" key="8">
    <source>
        <dbReference type="Proteomes" id="UP000652219"/>
    </source>
</evidence>
<evidence type="ECO:0000256" key="2">
    <source>
        <dbReference type="ARBA" id="ARBA00022771"/>
    </source>
</evidence>
<evidence type="ECO:0000256" key="4">
    <source>
        <dbReference type="PROSITE-ProRule" id="PRU00047"/>
    </source>
</evidence>
<feature type="region of interest" description="Disordered" evidence="5">
    <location>
        <begin position="260"/>
        <end position="455"/>
    </location>
</feature>
<proteinExistence type="predicted"/>
<dbReference type="EMBL" id="WIGN01000046">
    <property type="protein sequence ID" value="KAF6814181.1"/>
    <property type="molecule type" value="Genomic_DNA"/>
</dbReference>
<comment type="caution">
    <text evidence="7">The sequence shown here is derived from an EMBL/GenBank/DDBJ whole genome shotgun (WGS) entry which is preliminary data.</text>
</comment>
<dbReference type="AlphaFoldDB" id="A0A8H6JKB1"/>
<evidence type="ECO:0000259" key="6">
    <source>
        <dbReference type="PROSITE" id="PS50158"/>
    </source>
</evidence>
<keyword evidence="8" id="KW-1185">Reference proteome</keyword>
<dbReference type="SMART" id="SM00343">
    <property type="entry name" value="ZnF_C2HC"/>
    <property type="match status" value="2"/>
</dbReference>
<dbReference type="Proteomes" id="UP000652219">
    <property type="component" value="Unassembled WGS sequence"/>
</dbReference>
<accession>A0A8H6JKB1</accession>
<feature type="compositionally biased region" description="Basic and acidic residues" evidence="5">
    <location>
        <begin position="320"/>
        <end position="348"/>
    </location>
</feature>
<dbReference type="Gene3D" id="4.10.60.10">
    <property type="entry name" value="Zinc finger, CCHC-type"/>
    <property type="match status" value="1"/>
</dbReference>
<evidence type="ECO:0000313" key="7">
    <source>
        <dbReference type="EMBL" id="KAF6814181.1"/>
    </source>
</evidence>